<accession>A0A5C6DBH4</accession>
<organism evidence="1 2">
    <name type="scientific">Novipirellula artificiosorum</name>
    <dbReference type="NCBI Taxonomy" id="2528016"/>
    <lineage>
        <taxon>Bacteria</taxon>
        <taxon>Pseudomonadati</taxon>
        <taxon>Planctomycetota</taxon>
        <taxon>Planctomycetia</taxon>
        <taxon>Pirellulales</taxon>
        <taxon>Pirellulaceae</taxon>
        <taxon>Novipirellula</taxon>
    </lineage>
</organism>
<keyword evidence="2" id="KW-1185">Reference proteome</keyword>
<evidence type="ECO:0000313" key="1">
    <source>
        <dbReference type="EMBL" id="TWU32259.1"/>
    </source>
</evidence>
<protein>
    <submittedName>
        <fullName evidence="1">Uncharacterized protein</fullName>
    </submittedName>
</protein>
<dbReference type="EMBL" id="SJPV01000013">
    <property type="protein sequence ID" value="TWU32259.1"/>
    <property type="molecule type" value="Genomic_DNA"/>
</dbReference>
<evidence type="ECO:0000313" key="2">
    <source>
        <dbReference type="Proteomes" id="UP000319143"/>
    </source>
</evidence>
<dbReference type="RefSeq" id="WP_146530494.1">
    <property type="nucleotide sequence ID" value="NZ_SJPV01000013.1"/>
</dbReference>
<comment type="caution">
    <text evidence="1">The sequence shown here is derived from an EMBL/GenBank/DDBJ whole genome shotgun (WGS) entry which is preliminary data.</text>
</comment>
<dbReference type="AlphaFoldDB" id="A0A5C6DBH4"/>
<sequence length="66" mass="7371">MIDCKMSKQWHPVFLTLLAVVASLVRDADGDDSTKTRIKIDRETTFLTGSLRTDGSVDYAARINAR</sequence>
<reference evidence="1 2" key="1">
    <citation type="submission" date="2019-02" db="EMBL/GenBank/DDBJ databases">
        <title>Deep-cultivation of Planctomycetes and their phenomic and genomic characterization uncovers novel biology.</title>
        <authorList>
            <person name="Wiegand S."/>
            <person name="Jogler M."/>
            <person name="Boedeker C."/>
            <person name="Pinto D."/>
            <person name="Vollmers J."/>
            <person name="Rivas-Marin E."/>
            <person name="Kohn T."/>
            <person name="Peeters S.H."/>
            <person name="Heuer A."/>
            <person name="Rast P."/>
            <person name="Oberbeckmann S."/>
            <person name="Bunk B."/>
            <person name="Jeske O."/>
            <person name="Meyerdierks A."/>
            <person name="Storesund J.E."/>
            <person name="Kallscheuer N."/>
            <person name="Luecker S."/>
            <person name="Lage O.M."/>
            <person name="Pohl T."/>
            <person name="Merkel B.J."/>
            <person name="Hornburger P."/>
            <person name="Mueller R.-W."/>
            <person name="Bruemmer F."/>
            <person name="Labrenz M."/>
            <person name="Spormann A.M."/>
            <person name="Op Den Camp H."/>
            <person name="Overmann J."/>
            <person name="Amann R."/>
            <person name="Jetten M.S.M."/>
            <person name="Mascher T."/>
            <person name="Medema M.H."/>
            <person name="Devos D.P."/>
            <person name="Kaster A.-K."/>
            <person name="Ovreas L."/>
            <person name="Rohde M."/>
            <person name="Galperin M.Y."/>
            <person name="Jogler C."/>
        </authorList>
    </citation>
    <scope>NUCLEOTIDE SEQUENCE [LARGE SCALE GENOMIC DNA]</scope>
    <source>
        <strain evidence="1 2">Poly41</strain>
    </source>
</reference>
<name>A0A5C6DBH4_9BACT</name>
<proteinExistence type="predicted"/>
<gene>
    <name evidence="1" type="ORF">Poly41_57440</name>
</gene>
<dbReference type="Proteomes" id="UP000319143">
    <property type="component" value="Unassembled WGS sequence"/>
</dbReference>